<gene>
    <name evidence="3" type="ORF">A9A72_1231179</name>
</gene>
<feature type="chain" id="PRO_5024318424" evidence="2">
    <location>
        <begin position="33"/>
        <end position="159"/>
    </location>
</feature>
<dbReference type="Pfam" id="PF09912">
    <property type="entry name" value="DUF2141"/>
    <property type="match status" value="1"/>
</dbReference>
<feature type="region of interest" description="Disordered" evidence="1">
    <location>
        <begin position="109"/>
        <end position="136"/>
    </location>
</feature>
<evidence type="ECO:0000313" key="4">
    <source>
        <dbReference type="Proteomes" id="UP000324282"/>
    </source>
</evidence>
<name>A0A5S5BDJ0_STUST</name>
<dbReference type="EMBL" id="VNHQ01000013">
    <property type="protein sequence ID" value="TYP64392.1"/>
    <property type="molecule type" value="Genomic_DNA"/>
</dbReference>
<feature type="signal peptide" evidence="2">
    <location>
        <begin position="1"/>
        <end position="32"/>
    </location>
</feature>
<evidence type="ECO:0000313" key="3">
    <source>
        <dbReference type="EMBL" id="TYP64392.1"/>
    </source>
</evidence>
<dbReference type="Proteomes" id="UP000324282">
    <property type="component" value="Unassembled WGS sequence"/>
</dbReference>
<comment type="caution">
    <text evidence="3">The sequence shown here is derived from an EMBL/GenBank/DDBJ whole genome shotgun (WGS) entry which is preliminary data.</text>
</comment>
<keyword evidence="2" id="KW-0732">Signal</keyword>
<evidence type="ECO:0000256" key="2">
    <source>
        <dbReference type="SAM" id="SignalP"/>
    </source>
</evidence>
<sequence>MVAIMPQRFHRNVTYRLLALWLPTLGTSAAQAADIRVQLNGDRPGVVHASLHAADDHDWTSPLRQIRGNSDGIIFEDVSPGRYAVQLFVDSNGNGQLDVSPRGIPQEPVGFSGNPGLFRGKPDTQGSAFEHGDGESQVAIRMRQRRPAAPARAQPGHGG</sequence>
<accession>A0A5S5BDJ0</accession>
<protein>
    <submittedName>
        <fullName evidence="3">Uncharacterized protein (DUF2141 family)</fullName>
    </submittedName>
</protein>
<reference evidence="3 4" key="1">
    <citation type="submission" date="2019-07" db="EMBL/GenBank/DDBJ databases">
        <title>Deep subsurface shale carbon reservoir microbial communities from Ohio and West Virginia, USA.</title>
        <authorList>
            <person name="Wrighton K."/>
        </authorList>
    </citation>
    <scope>NUCLEOTIDE SEQUENCE [LARGE SCALE GENOMIC DNA]</scope>
    <source>
        <strain evidence="3 4">NP_8Ht</strain>
    </source>
</reference>
<dbReference type="AlphaFoldDB" id="A0A5S5BDJ0"/>
<evidence type="ECO:0000256" key="1">
    <source>
        <dbReference type="SAM" id="MobiDB-lite"/>
    </source>
</evidence>
<organism evidence="3 4">
    <name type="scientific">Stutzerimonas stutzeri</name>
    <name type="common">Pseudomonas stutzeri</name>
    <dbReference type="NCBI Taxonomy" id="316"/>
    <lineage>
        <taxon>Bacteria</taxon>
        <taxon>Pseudomonadati</taxon>
        <taxon>Pseudomonadota</taxon>
        <taxon>Gammaproteobacteria</taxon>
        <taxon>Pseudomonadales</taxon>
        <taxon>Pseudomonadaceae</taxon>
        <taxon>Stutzerimonas</taxon>
    </lineage>
</organism>
<proteinExistence type="predicted"/>
<dbReference type="InterPro" id="IPR018673">
    <property type="entry name" value="DUF2141"/>
</dbReference>